<protein>
    <submittedName>
        <fullName evidence="2">Transmembrane protein 232</fullName>
    </submittedName>
</protein>
<dbReference type="OrthoDB" id="10016194at2759"/>
<feature type="compositionally biased region" description="Basic and acidic residues" evidence="1">
    <location>
        <begin position="655"/>
        <end position="667"/>
    </location>
</feature>
<reference evidence="2" key="2">
    <citation type="submission" date="2025-08" db="UniProtKB">
        <authorList>
            <consortium name="Ensembl"/>
        </authorList>
    </citation>
    <scope>IDENTIFICATION</scope>
</reference>
<reference evidence="2" key="3">
    <citation type="submission" date="2025-09" db="UniProtKB">
        <authorList>
            <consortium name="Ensembl"/>
        </authorList>
    </citation>
    <scope>IDENTIFICATION</scope>
</reference>
<dbReference type="PANTHER" id="PTHR28651">
    <property type="entry name" value="TRANSMEMBRANE PROTEIN 232"/>
    <property type="match status" value="1"/>
</dbReference>
<dbReference type="InterPro" id="IPR031747">
    <property type="entry name" value="TMEM232"/>
</dbReference>
<name>F7CJ84_MONDO</name>
<dbReference type="InParanoid" id="F7CJ84"/>
<sequence length="685" mass="80104">MPITKVPVINRFGVISTSYHEELLKHRSKNLTEPHIELSKKPLSITKEFIKKFNDTENLEDKKYLQDKARKMLLRCKRRLGLNSLGEGHHVDLPTGWIEAIYLAQCKGQIQEEALNMLCTSLDHASLNCSHLPALFFIAESVLYRICCDASQKSFLYASEIKLIKIGFLIFLRLFVYHLHGNLEGFEEHFFRLGPYLYALNFCEFTYYKYPNILLSTYFIRKTGEIICNQKKLPEVPEISITQEKNLGYPDLINKSKPYLKKQEISHLLWHCVVVWSCVKNQRPQLKEVLKHLFIHKTQLTQQFWLDSILGLFVLGDAAKLNLSCLKVFMNIGKDFISNYMTPERQEESKYIDCSWRWILVYIYITILGDICLHAATSNLRKIAFMGFDDYENLSKYLELGNKKSKEQVKLKAANFLDLLKYFSSQMTYYCSQMTWTSYYGLIYTLVKMTRELYGDERQDGLGNILWKTLQRVKMDEKDMRVLNAIDIAEAELNDTINPFISSTIRAPRNPTFFQHIGGKLASALSKLLLPPLGTSSLLFKRHKKEEKSLSYQIPQYRMEKKFIHIFLRERPQVGEIIYPYPDVISRGDATLRALIENQWKKDEELRIQLEDLYLAHCKKQQRKEEVEHFREMMKRREEKVHKTTKPYALSGHTSSEESEPKTDRSSSNESSVEESYCKGNLCSE</sequence>
<dbReference type="HOGENOM" id="CLU_015366_1_0_1"/>
<dbReference type="RefSeq" id="XP_056680684.1">
    <property type="nucleotide sequence ID" value="XM_056824706.1"/>
</dbReference>
<dbReference type="AlphaFoldDB" id="F7CJ84"/>
<accession>F7CJ84</accession>
<dbReference type="STRING" id="13616.ENSMODP00000001501"/>
<dbReference type="OMA" id="DHHWQEE"/>
<dbReference type="RefSeq" id="XP_056680683.1">
    <property type="nucleotide sequence ID" value="XM_056824705.1"/>
</dbReference>
<dbReference type="CTD" id="642987"/>
<evidence type="ECO:0000313" key="2">
    <source>
        <dbReference type="Ensembl" id="ENSMODP00000001501.3"/>
    </source>
</evidence>
<feature type="region of interest" description="Disordered" evidence="1">
    <location>
        <begin position="636"/>
        <end position="685"/>
    </location>
</feature>
<dbReference type="Pfam" id="PF15877">
    <property type="entry name" value="TMEM232"/>
    <property type="match status" value="1"/>
</dbReference>
<dbReference type="FunCoup" id="F7CJ84">
    <property type="interactions" value="64"/>
</dbReference>
<dbReference type="Proteomes" id="UP000002280">
    <property type="component" value="Chromosome 3"/>
</dbReference>
<dbReference type="Bgee" id="ENSMODG00000001250">
    <property type="expression patterns" value="Expressed in spermatocyte and 2 other cell types or tissues"/>
</dbReference>
<reference evidence="2 3" key="1">
    <citation type="journal article" date="2007" name="Nature">
        <title>Genome of the marsupial Monodelphis domestica reveals innovation in non-coding sequences.</title>
        <authorList>
            <person name="Mikkelsen T.S."/>
            <person name="Wakefield M.J."/>
            <person name="Aken B."/>
            <person name="Amemiya C.T."/>
            <person name="Chang J.L."/>
            <person name="Duke S."/>
            <person name="Garber M."/>
            <person name="Gentles A.J."/>
            <person name="Goodstadt L."/>
            <person name="Heger A."/>
            <person name="Jurka J."/>
            <person name="Kamal M."/>
            <person name="Mauceli E."/>
            <person name="Searle S.M."/>
            <person name="Sharpe T."/>
            <person name="Baker M.L."/>
            <person name="Batzer M.A."/>
            <person name="Benos P.V."/>
            <person name="Belov K."/>
            <person name="Clamp M."/>
            <person name="Cook A."/>
            <person name="Cuff J."/>
            <person name="Das R."/>
            <person name="Davidow L."/>
            <person name="Deakin J.E."/>
            <person name="Fazzari M.J."/>
            <person name="Glass J.L."/>
            <person name="Grabherr M."/>
            <person name="Greally J.M."/>
            <person name="Gu W."/>
            <person name="Hore T.A."/>
            <person name="Huttley G.A."/>
            <person name="Kleber M."/>
            <person name="Jirtle R.L."/>
            <person name="Koina E."/>
            <person name="Lee J.T."/>
            <person name="Mahony S."/>
            <person name="Marra M.A."/>
            <person name="Miller R.D."/>
            <person name="Nicholls R.D."/>
            <person name="Oda M."/>
            <person name="Papenfuss A.T."/>
            <person name="Parra Z.E."/>
            <person name="Pollock D.D."/>
            <person name="Ray D.A."/>
            <person name="Schein J.E."/>
            <person name="Speed T.P."/>
            <person name="Thompson K."/>
            <person name="VandeBerg J.L."/>
            <person name="Wade C.M."/>
            <person name="Walker J.A."/>
            <person name="Waters P.D."/>
            <person name="Webber C."/>
            <person name="Weidman J.R."/>
            <person name="Xie X."/>
            <person name="Zody M.C."/>
            <person name="Baldwin J."/>
            <person name="Abdouelleil A."/>
            <person name="Abdulkadir J."/>
            <person name="Abebe A."/>
            <person name="Abera B."/>
            <person name="Abreu J."/>
            <person name="Acer S.C."/>
            <person name="Aftuck L."/>
            <person name="Alexander A."/>
            <person name="An P."/>
            <person name="Anderson E."/>
            <person name="Anderson S."/>
            <person name="Arachi H."/>
            <person name="Azer M."/>
            <person name="Bachantsang P."/>
            <person name="Barry A."/>
            <person name="Bayul T."/>
            <person name="Berlin A."/>
            <person name="Bessette D."/>
            <person name="Bloom T."/>
            <person name="Bloom T."/>
            <person name="Boguslavskiy L."/>
            <person name="Bonnet C."/>
            <person name="Boukhgalter B."/>
            <person name="Bourzgui I."/>
            <person name="Brown A."/>
            <person name="Cahill P."/>
            <person name="Channer S."/>
            <person name="Cheshatsang Y."/>
            <person name="Chuda L."/>
            <person name="Citroen M."/>
            <person name="Collymore A."/>
            <person name="Cooke P."/>
            <person name="Costello M."/>
            <person name="D'Aco K."/>
            <person name="Daza R."/>
            <person name="De Haan G."/>
            <person name="DeGray S."/>
            <person name="DeMaso C."/>
            <person name="Dhargay N."/>
            <person name="Dooley K."/>
            <person name="Dooley E."/>
            <person name="Doricent M."/>
            <person name="Dorje P."/>
            <person name="Dorjee K."/>
            <person name="Dupes A."/>
            <person name="Elong R."/>
            <person name="Falk J."/>
            <person name="Farina A."/>
            <person name="Faro S."/>
            <person name="Ferguson D."/>
            <person name="Fisher S."/>
            <person name="Foley C.D."/>
            <person name="Franke A."/>
            <person name="Friedrich D."/>
            <person name="Gadbois L."/>
            <person name="Gearin G."/>
            <person name="Gearin C.R."/>
            <person name="Giannoukos G."/>
            <person name="Goode T."/>
            <person name="Graham J."/>
            <person name="Grandbois E."/>
            <person name="Grewal S."/>
            <person name="Gyaltsen K."/>
            <person name="Hafez N."/>
            <person name="Hagos B."/>
            <person name="Hall J."/>
            <person name="Henson C."/>
            <person name="Hollinger A."/>
            <person name="Honan T."/>
            <person name="Huard M.D."/>
            <person name="Hughes L."/>
            <person name="Hurhula B."/>
            <person name="Husby M.E."/>
            <person name="Kamat A."/>
            <person name="Kanga B."/>
            <person name="Kashin S."/>
            <person name="Khazanovich D."/>
            <person name="Kisner P."/>
            <person name="Lance K."/>
            <person name="Lara M."/>
            <person name="Lee W."/>
            <person name="Lennon N."/>
            <person name="Letendre F."/>
            <person name="LeVine R."/>
            <person name="Lipovsky A."/>
            <person name="Liu X."/>
            <person name="Liu J."/>
            <person name="Liu S."/>
            <person name="Lokyitsang T."/>
            <person name="Lokyitsang Y."/>
            <person name="Lubonja R."/>
            <person name="Lui A."/>
            <person name="MacDonald P."/>
            <person name="Magnisalis V."/>
            <person name="Maru K."/>
            <person name="Matthews C."/>
            <person name="McCusker W."/>
            <person name="McDonough S."/>
            <person name="Mehta T."/>
            <person name="Meldrim J."/>
            <person name="Meneus L."/>
            <person name="Mihai O."/>
            <person name="Mihalev A."/>
            <person name="Mihova T."/>
            <person name="Mittelman R."/>
            <person name="Mlenga V."/>
            <person name="Montmayeur A."/>
            <person name="Mulrain L."/>
            <person name="Navidi A."/>
            <person name="Naylor J."/>
            <person name="Negash T."/>
            <person name="Nguyen T."/>
            <person name="Nguyen N."/>
            <person name="Nicol R."/>
            <person name="Norbu C."/>
            <person name="Norbu N."/>
            <person name="Novod N."/>
            <person name="O'Neill B."/>
            <person name="Osman S."/>
            <person name="Markiewicz E."/>
            <person name="Oyono O.L."/>
            <person name="Patti C."/>
            <person name="Phunkhang P."/>
            <person name="Pierre F."/>
            <person name="Priest M."/>
            <person name="Raghuraman S."/>
            <person name="Rege F."/>
            <person name="Reyes R."/>
            <person name="Rise C."/>
            <person name="Rogov P."/>
            <person name="Ross K."/>
            <person name="Ryan E."/>
            <person name="Settipalli S."/>
            <person name="Shea T."/>
            <person name="Sherpa N."/>
            <person name="Shi L."/>
            <person name="Shih D."/>
            <person name="Sparrow T."/>
            <person name="Spaulding J."/>
            <person name="Stalker J."/>
            <person name="Stange-Thomann N."/>
            <person name="Stavropoulos S."/>
            <person name="Stone C."/>
            <person name="Strader C."/>
            <person name="Tesfaye S."/>
            <person name="Thomson T."/>
            <person name="Thoulutsang Y."/>
            <person name="Thoulutsang D."/>
            <person name="Topham K."/>
            <person name="Topping I."/>
            <person name="Tsamla T."/>
            <person name="Vassiliev H."/>
            <person name="Vo A."/>
            <person name="Wangchuk T."/>
            <person name="Wangdi T."/>
            <person name="Weiand M."/>
            <person name="Wilkinson J."/>
            <person name="Wilson A."/>
            <person name="Yadav S."/>
            <person name="Young G."/>
            <person name="Yu Q."/>
            <person name="Zembek L."/>
            <person name="Zhong D."/>
            <person name="Zimmer A."/>
            <person name="Zwirko Z."/>
            <person name="Jaffe D.B."/>
            <person name="Alvarez P."/>
            <person name="Brockman W."/>
            <person name="Butler J."/>
            <person name="Chin C."/>
            <person name="Gnerre S."/>
            <person name="MacCallum I."/>
            <person name="Graves J.A."/>
            <person name="Ponting C.P."/>
            <person name="Breen M."/>
            <person name="Samollow P.B."/>
            <person name="Lander E.S."/>
            <person name="Lindblad-Toh K."/>
        </authorList>
    </citation>
    <scope>NUCLEOTIDE SEQUENCE [LARGE SCALE GENOMIC DNA]</scope>
</reference>
<dbReference type="GeneTree" id="ENSGT00390000014003"/>
<keyword evidence="3" id="KW-1185">Reference proteome</keyword>
<evidence type="ECO:0000313" key="3">
    <source>
        <dbReference type="Proteomes" id="UP000002280"/>
    </source>
</evidence>
<dbReference type="eggNOG" id="ENOG502QVVE">
    <property type="taxonomic scope" value="Eukaryota"/>
</dbReference>
<evidence type="ECO:0000256" key="1">
    <source>
        <dbReference type="SAM" id="MobiDB-lite"/>
    </source>
</evidence>
<dbReference type="KEGG" id="mdo:100010799"/>
<proteinExistence type="predicted"/>
<organism evidence="2 3">
    <name type="scientific">Monodelphis domestica</name>
    <name type="common">Gray short-tailed opossum</name>
    <dbReference type="NCBI Taxonomy" id="13616"/>
    <lineage>
        <taxon>Eukaryota</taxon>
        <taxon>Metazoa</taxon>
        <taxon>Chordata</taxon>
        <taxon>Craniata</taxon>
        <taxon>Vertebrata</taxon>
        <taxon>Euteleostomi</taxon>
        <taxon>Mammalia</taxon>
        <taxon>Metatheria</taxon>
        <taxon>Didelphimorphia</taxon>
        <taxon>Didelphidae</taxon>
        <taxon>Monodelphis</taxon>
    </lineage>
</organism>
<dbReference type="PANTHER" id="PTHR28651:SF1">
    <property type="entry name" value="TRANSMEMBRANE PROTEIN 232"/>
    <property type="match status" value="1"/>
</dbReference>
<dbReference type="GeneID" id="100010799"/>
<gene>
    <name evidence="2" type="primary">TMEM232</name>
</gene>
<dbReference type="Ensembl" id="ENSMODT00000001533.4">
    <property type="protein sequence ID" value="ENSMODP00000001501.3"/>
    <property type="gene ID" value="ENSMODG00000001250.4"/>
</dbReference>